<feature type="transmembrane region" description="Helical" evidence="3">
    <location>
        <begin position="475"/>
        <end position="499"/>
    </location>
</feature>
<dbReference type="Pfam" id="PF13306">
    <property type="entry name" value="LRR_5"/>
    <property type="match status" value="1"/>
</dbReference>
<feature type="chain" id="PRO_5013085600" evidence="4">
    <location>
        <begin position="40"/>
        <end position="736"/>
    </location>
</feature>
<keyword evidence="2" id="KW-0677">Repeat</keyword>
<protein>
    <submittedName>
        <fullName evidence="5">CLUMA_CG002926, isoform A</fullName>
    </submittedName>
</protein>
<dbReference type="Proteomes" id="UP000183832">
    <property type="component" value="Unassembled WGS sequence"/>
</dbReference>
<keyword evidence="1" id="KW-0433">Leucine-rich repeat</keyword>
<proteinExistence type="predicted"/>
<keyword evidence="3" id="KW-0472">Membrane</keyword>
<evidence type="ECO:0000256" key="2">
    <source>
        <dbReference type="ARBA" id="ARBA00022737"/>
    </source>
</evidence>
<keyword evidence="4" id="KW-0732">Signal</keyword>
<dbReference type="OrthoDB" id="2190652at2759"/>
<sequence length="736" mass="84033">MGSVALEIQNSTIIRQSSSHGRQLLALLLFVLLTTQANGFCPSKCICDGDTNNLKAKCINAGLDVVPIQLNPNVKHINLTDNKIATVHFTLSFYYELETLDISGNTLESLGMKNFVAQEKLRKLYLQKNVIKKLSKDTFRGMRQLEVLDLSYNQIAEMDPQCFSDLTRLSFLDLTNNSVISVDGGVFQNLLSLETLLFTSNQLLSVPYNENFEYLRKLRRLDLSGNLIKQIENNSFQHMSQLQTLHLNGNLINGIDVLAFDGLMQLQYLDLSDNNLTSVPTDQLSKLSNLTHLSLNGNFIQTLPAVSFLNLFQLRELHMDRLVNLVKIDSRAFIDNVNLQILTMNDNEQFSDLPVHLFHGNLNLIELSIKNNKLYQLDAIQLPLDQLKKLSLADNPFVCNCSLIWLWQLIKSSSVTSSLRSSQQHSNDLGGSSLAMDKENIGCDIVIKNDDDQVKVIRKKLTEMSEADIKCPTHIVTIISVILTVIFIAIICISILIVIKCSRTAHLKRRQQKYLSGERQNIGELIIPQKIDKYELERYLADQQLQHQQKQQQIQQQYQMNHHTIQPIHSNQNQYFQHPNPLIKPNEYRSLKKWENGDITQQYPTLNSHQTLKASTTPTITSSSPLKKLQKNNIHILNNYNHTNSLSLSRDQDDEPLGLSQEQIYSKHPDDDESNFEEDHYENFDDNYLNSLNRKINIQSTLPLTKAPTTTTTLFNTNESNKKSLHNNIKPHIVYV</sequence>
<dbReference type="AlphaFoldDB" id="A0A1J1HM97"/>
<evidence type="ECO:0000313" key="6">
    <source>
        <dbReference type="Proteomes" id="UP000183832"/>
    </source>
</evidence>
<keyword evidence="6" id="KW-1185">Reference proteome</keyword>
<dbReference type="SUPFAM" id="SSF52058">
    <property type="entry name" value="L domain-like"/>
    <property type="match status" value="1"/>
</dbReference>
<evidence type="ECO:0000313" key="5">
    <source>
        <dbReference type="EMBL" id="CRK89165.1"/>
    </source>
</evidence>
<keyword evidence="3" id="KW-0812">Transmembrane</keyword>
<dbReference type="STRING" id="568069.A0A1J1HM97"/>
<name>A0A1J1HM97_9DIPT</name>
<dbReference type="Pfam" id="PF13855">
    <property type="entry name" value="LRR_8"/>
    <property type="match status" value="2"/>
</dbReference>
<dbReference type="PANTHER" id="PTHR24366:SF96">
    <property type="entry name" value="LEUCINE RICH REPEAT CONTAINING 53"/>
    <property type="match status" value="1"/>
</dbReference>
<evidence type="ECO:0000256" key="1">
    <source>
        <dbReference type="ARBA" id="ARBA00022614"/>
    </source>
</evidence>
<evidence type="ECO:0000256" key="4">
    <source>
        <dbReference type="SAM" id="SignalP"/>
    </source>
</evidence>
<reference evidence="5 6" key="1">
    <citation type="submission" date="2015-04" db="EMBL/GenBank/DDBJ databases">
        <authorList>
            <person name="Syromyatnikov M.Y."/>
            <person name="Popov V.N."/>
        </authorList>
    </citation>
    <scope>NUCLEOTIDE SEQUENCE [LARGE SCALE GENOMIC DNA]</scope>
</reference>
<dbReference type="PROSITE" id="PS51450">
    <property type="entry name" value="LRR"/>
    <property type="match status" value="4"/>
</dbReference>
<dbReference type="FunFam" id="3.80.10.10:FF:001164">
    <property type="entry name" value="GH01279p"/>
    <property type="match status" value="1"/>
</dbReference>
<feature type="signal peptide" evidence="4">
    <location>
        <begin position="1"/>
        <end position="39"/>
    </location>
</feature>
<evidence type="ECO:0000256" key="3">
    <source>
        <dbReference type="SAM" id="Phobius"/>
    </source>
</evidence>
<gene>
    <name evidence="5" type="ORF">CLUMA_CG002926</name>
</gene>
<dbReference type="EMBL" id="CVRI01000011">
    <property type="protein sequence ID" value="CRK89165.1"/>
    <property type="molecule type" value="Genomic_DNA"/>
</dbReference>
<dbReference type="Gene3D" id="3.80.10.10">
    <property type="entry name" value="Ribonuclease Inhibitor"/>
    <property type="match status" value="3"/>
</dbReference>
<dbReference type="PANTHER" id="PTHR24366">
    <property type="entry name" value="IG(IMMUNOGLOBULIN) AND LRR(LEUCINE RICH REPEAT) DOMAINS"/>
    <property type="match status" value="1"/>
</dbReference>
<organism evidence="5 6">
    <name type="scientific">Clunio marinus</name>
    <dbReference type="NCBI Taxonomy" id="568069"/>
    <lineage>
        <taxon>Eukaryota</taxon>
        <taxon>Metazoa</taxon>
        <taxon>Ecdysozoa</taxon>
        <taxon>Arthropoda</taxon>
        <taxon>Hexapoda</taxon>
        <taxon>Insecta</taxon>
        <taxon>Pterygota</taxon>
        <taxon>Neoptera</taxon>
        <taxon>Endopterygota</taxon>
        <taxon>Diptera</taxon>
        <taxon>Nematocera</taxon>
        <taxon>Chironomoidea</taxon>
        <taxon>Chironomidae</taxon>
        <taxon>Clunio</taxon>
    </lineage>
</organism>
<dbReference type="SMART" id="SM00369">
    <property type="entry name" value="LRR_TYP"/>
    <property type="match status" value="7"/>
</dbReference>
<dbReference type="InterPro" id="IPR001611">
    <property type="entry name" value="Leu-rich_rpt"/>
</dbReference>
<keyword evidence="3" id="KW-1133">Transmembrane helix</keyword>
<dbReference type="InterPro" id="IPR032675">
    <property type="entry name" value="LRR_dom_sf"/>
</dbReference>
<dbReference type="InterPro" id="IPR003591">
    <property type="entry name" value="Leu-rich_rpt_typical-subtyp"/>
</dbReference>
<dbReference type="SMART" id="SM00365">
    <property type="entry name" value="LRR_SD22"/>
    <property type="match status" value="6"/>
</dbReference>
<accession>A0A1J1HM97</accession>
<dbReference type="InterPro" id="IPR026906">
    <property type="entry name" value="LRR_5"/>
</dbReference>